<keyword evidence="9" id="KW-1185">Reference proteome</keyword>
<evidence type="ECO:0000256" key="2">
    <source>
        <dbReference type="ARBA" id="ARBA00022692"/>
    </source>
</evidence>
<evidence type="ECO:0000256" key="1">
    <source>
        <dbReference type="ARBA" id="ARBA00004141"/>
    </source>
</evidence>
<dbReference type="InterPro" id="IPR013525">
    <property type="entry name" value="ABC2_TM"/>
</dbReference>
<sequence length="602" mass="62760">MTNPKDTGANGPKRDLSSDLGNLEDDEFLVEDETTTTEDDAVDPQDPATDDPDDDELADDDLDADAADEEIEVATIDDDDEVPYELREDRQDPATEPRTGLVSEFRDLTGRQAAWLVSNRETTTASRSPLFYVTALVIGLAVLAGLVIGLGNADSTSDGSDTAVAVVGIGEQAPLFEQQLGMTVLDAESVEVAQEMVRNGEVDAALIPDVTGQGNDTIVALNSEPTAVLDKFAPQMPVTYLEPPAVNTEAAKALGWGLAFLLIASVMTLGALLYSNMRVEKRNRIAEIIAATIPAKSAAWGRVYGLTLLSLGYLAIAVGVLLLGLSIASRTSLAVSMMPGLGWFAGLFLLAHLLFLSLYLWAATAAKRRGRQVGAGLTVILVLGGALAPLFFLNNFEALKWMSWIPFTAPVATPLRYFASQAEWWEGLIALGSVLVAALIAFALASAAYRRNLLRGSGRTGKTAKVKGDRSKGAETEDGDDDAAETSTKDAKSSKGAKAATGAKSAKSGKSGKSTTAGRSEDVDGADLDDADVEDSDPDEDAAEESTATTAKSTGKSTGKPAPATKAAKTATGKSAAKPGTAGKSGKAGSSAASKRKKPGAR</sequence>
<evidence type="ECO:0000256" key="3">
    <source>
        <dbReference type="ARBA" id="ARBA00022989"/>
    </source>
</evidence>
<feature type="region of interest" description="Disordered" evidence="5">
    <location>
        <begin position="1"/>
        <end position="97"/>
    </location>
</feature>
<comment type="subcellular location">
    <subcellularLocation>
        <location evidence="1">Membrane</location>
        <topology evidence="1">Multi-pass membrane protein</topology>
    </subcellularLocation>
</comment>
<evidence type="ECO:0000259" key="7">
    <source>
        <dbReference type="Pfam" id="PF12698"/>
    </source>
</evidence>
<feature type="region of interest" description="Disordered" evidence="5">
    <location>
        <begin position="458"/>
        <end position="602"/>
    </location>
</feature>
<feature type="compositionally biased region" description="Basic and acidic residues" evidence="5">
    <location>
        <begin position="84"/>
        <end position="95"/>
    </location>
</feature>
<feature type="transmembrane region" description="Helical" evidence="6">
    <location>
        <begin position="303"/>
        <end position="328"/>
    </location>
</feature>
<comment type="caution">
    <text evidence="8">The sequence shown here is derived from an EMBL/GenBank/DDBJ whole genome shotgun (WGS) entry which is preliminary data.</text>
</comment>
<keyword evidence="2 6" id="KW-0812">Transmembrane</keyword>
<feature type="compositionally biased region" description="Basic and acidic residues" evidence="5">
    <location>
        <begin position="466"/>
        <end position="475"/>
    </location>
</feature>
<name>A0ABP8J2J0_9MICO</name>
<feature type="transmembrane region" description="Helical" evidence="6">
    <location>
        <begin position="253"/>
        <end position="274"/>
    </location>
</feature>
<dbReference type="EMBL" id="BAABGL010000002">
    <property type="protein sequence ID" value="GAA4383825.1"/>
    <property type="molecule type" value="Genomic_DNA"/>
</dbReference>
<protein>
    <recommendedName>
        <fullName evidence="7">ABC-2 type transporter transmembrane domain-containing protein</fullName>
    </recommendedName>
</protein>
<evidence type="ECO:0000256" key="5">
    <source>
        <dbReference type="SAM" id="MobiDB-lite"/>
    </source>
</evidence>
<feature type="compositionally biased region" description="Low complexity" evidence="5">
    <location>
        <begin position="494"/>
        <end position="518"/>
    </location>
</feature>
<feature type="transmembrane region" description="Helical" evidence="6">
    <location>
        <begin position="428"/>
        <end position="449"/>
    </location>
</feature>
<feature type="compositionally biased region" description="Acidic residues" evidence="5">
    <location>
        <begin position="523"/>
        <end position="544"/>
    </location>
</feature>
<reference evidence="9" key="1">
    <citation type="journal article" date="2019" name="Int. J. Syst. Evol. Microbiol.">
        <title>The Global Catalogue of Microorganisms (GCM) 10K type strain sequencing project: providing services to taxonomists for standard genome sequencing and annotation.</title>
        <authorList>
            <consortium name="The Broad Institute Genomics Platform"/>
            <consortium name="The Broad Institute Genome Sequencing Center for Infectious Disease"/>
            <person name="Wu L."/>
            <person name="Ma J."/>
        </authorList>
    </citation>
    <scope>NUCLEOTIDE SEQUENCE [LARGE SCALE GENOMIC DNA]</scope>
    <source>
        <strain evidence="9">JCM 17808</strain>
    </source>
</reference>
<evidence type="ECO:0000256" key="6">
    <source>
        <dbReference type="SAM" id="Phobius"/>
    </source>
</evidence>
<feature type="transmembrane region" description="Helical" evidence="6">
    <location>
        <begin position="130"/>
        <end position="151"/>
    </location>
</feature>
<feature type="compositionally biased region" description="Acidic residues" evidence="5">
    <location>
        <begin position="22"/>
        <end position="83"/>
    </location>
</feature>
<evidence type="ECO:0000256" key="4">
    <source>
        <dbReference type="ARBA" id="ARBA00023136"/>
    </source>
</evidence>
<evidence type="ECO:0000313" key="9">
    <source>
        <dbReference type="Proteomes" id="UP001500642"/>
    </source>
</evidence>
<feature type="domain" description="ABC-2 type transporter transmembrane" evidence="7">
    <location>
        <begin position="134"/>
        <end position="446"/>
    </location>
</feature>
<dbReference type="RefSeq" id="WP_345029369.1">
    <property type="nucleotide sequence ID" value="NZ_BAABGL010000002.1"/>
</dbReference>
<gene>
    <name evidence="8" type="ORF">GCM10023167_03760</name>
</gene>
<dbReference type="Proteomes" id="UP001500642">
    <property type="component" value="Unassembled WGS sequence"/>
</dbReference>
<feature type="transmembrane region" description="Helical" evidence="6">
    <location>
        <begin position="373"/>
        <end position="393"/>
    </location>
</feature>
<keyword evidence="4 6" id="KW-0472">Membrane</keyword>
<feature type="transmembrane region" description="Helical" evidence="6">
    <location>
        <begin position="340"/>
        <end position="361"/>
    </location>
</feature>
<organism evidence="8 9">
    <name type="scientific">Brevibacterium pityocampae</name>
    <dbReference type="NCBI Taxonomy" id="506594"/>
    <lineage>
        <taxon>Bacteria</taxon>
        <taxon>Bacillati</taxon>
        <taxon>Actinomycetota</taxon>
        <taxon>Actinomycetes</taxon>
        <taxon>Micrococcales</taxon>
        <taxon>Brevibacteriaceae</taxon>
        <taxon>Brevibacterium</taxon>
    </lineage>
</organism>
<keyword evidence="3 6" id="KW-1133">Transmembrane helix</keyword>
<evidence type="ECO:0000313" key="8">
    <source>
        <dbReference type="EMBL" id="GAA4383825.1"/>
    </source>
</evidence>
<feature type="compositionally biased region" description="Low complexity" evidence="5">
    <location>
        <begin position="545"/>
        <end position="593"/>
    </location>
</feature>
<proteinExistence type="predicted"/>
<accession>A0ABP8J2J0</accession>
<dbReference type="Pfam" id="PF12698">
    <property type="entry name" value="ABC2_membrane_3"/>
    <property type="match status" value="1"/>
</dbReference>